<dbReference type="STRING" id="995060.SAMN04487904_113123"/>
<dbReference type="Gene3D" id="1.10.30.50">
    <property type="match status" value="1"/>
</dbReference>
<keyword evidence="2" id="KW-0255">Endonuclease</keyword>
<protein>
    <submittedName>
        <fullName evidence="2">HNH endonuclease</fullName>
    </submittedName>
</protein>
<feature type="domain" description="HNH endonuclease 5" evidence="1">
    <location>
        <begin position="87"/>
        <end position="125"/>
    </location>
</feature>
<dbReference type="InterPro" id="IPR029471">
    <property type="entry name" value="HNH_5"/>
</dbReference>
<evidence type="ECO:0000313" key="3">
    <source>
        <dbReference type="Proteomes" id="UP000199165"/>
    </source>
</evidence>
<gene>
    <name evidence="2" type="ORF">SAMN04487904_113123</name>
</gene>
<keyword evidence="3" id="KW-1185">Reference proteome</keyword>
<evidence type="ECO:0000259" key="1">
    <source>
        <dbReference type="Pfam" id="PF14279"/>
    </source>
</evidence>
<name>A0A1I7BZU7_9ACTN</name>
<keyword evidence="2" id="KW-0540">Nuclease</keyword>
<dbReference type="AlphaFoldDB" id="A0A1I7BZU7"/>
<sequence>MARVWPSRRSAHLSYLLGSLDAQSRSRAVGELMRASRAVMPSMETIATYWEARKLPGFDQIPLMDAGEPECFACGYCPLDHYKKEIKKKISTKNLQRAHVVPWSLGGSNDPQNFAILCKRCHEQSPDTSESDIFWSWVAKHPRSGSLAVLFAISTGKEPELREYTGPGAKYVRALTKLSEEELKGLMAIFESEGMEYLKGLICSVMNDMDISTHFGVGIAEGTWEHITRQAIAAHRQADTN</sequence>
<organism evidence="2 3">
    <name type="scientific">Actinopolyspora righensis</name>
    <dbReference type="NCBI Taxonomy" id="995060"/>
    <lineage>
        <taxon>Bacteria</taxon>
        <taxon>Bacillati</taxon>
        <taxon>Actinomycetota</taxon>
        <taxon>Actinomycetes</taxon>
        <taxon>Actinopolysporales</taxon>
        <taxon>Actinopolysporaceae</taxon>
        <taxon>Actinopolyspora</taxon>
        <taxon>Actinopolyspora alba group</taxon>
    </lineage>
</organism>
<dbReference type="InterPro" id="IPR003615">
    <property type="entry name" value="HNH_nuc"/>
</dbReference>
<dbReference type="Proteomes" id="UP000199165">
    <property type="component" value="Unassembled WGS sequence"/>
</dbReference>
<dbReference type="Pfam" id="PF14279">
    <property type="entry name" value="HNH_5"/>
    <property type="match status" value="1"/>
</dbReference>
<dbReference type="EMBL" id="FPAT01000013">
    <property type="protein sequence ID" value="SFT92712.1"/>
    <property type="molecule type" value="Genomic_DNA"/>
</dbReference>
<keyword evidence="2" id="KW-0378">Hydrolase</keyword>
<accession>A0A1I7BZU7</accession>
<reference evidence="3" key="1">
    <citation type="submission" date="2016-10" db="EMBL/GenBank/DDBJ databases">
        <authorList>
            <person name="Varghese N."/>
            <person name="Submissions S."/>
        </authorList>
    </citation>
    <scope>NUCLEOTIDE SEQUENCE [LARGE SCALE GENOMIC DNA]</scope>
    <source>
        <strain evidence="3">DSM 45501</strain>
    </source>
</reference>
<evidence type="ECO:0000313" key="2">
    <source>
        <dbReference type="EMBL" id="SFT92712.1"/>
    </source>
</evidence>
<dbReference type="CDD" id="cd00085">
    <property type="entry name" value="HNHc"/>
    <property type="match status" value="1"/>
</dbReference>
<dbReference type="GO" id="GO:0004519">
    <property type="term" value="F:endonuclease activity"/>
    <property type="evidence" value="ECO:0007669"/>
    <property type="project" value="UniProtKB-KW"/>
</dbReference>
<proteinExistence type="predicted"/>